<dbReference type="GO" id="GO:0006308">
    <property type="term" value="P:DNA catabolic process"/>
    <property type="evidence" value="ECO:0007669"/>
    <property type="project" value="UniProtKB-UniRule"/>
</dbReference>
<dbReference type="GO" id="GO:0008855">
    <property type="term" value="F:exodeoxyribonuclease VII activity"/>
    <property type="evidence" value="ECO:0007669"/>
    <property type="project" value="UniProtKB-UniRule"/>
</dbReference>
<dbReference type="NCBIfam" id="TIGR00237">
    <property type="entry name" value="xseA"/>
    <property type="match status" value="1"/>
</dbReference>
<evidence type="ECO:0000259" key="8">
    <source>
        <dbReference type="Pfam" id="PF13742"/>
    </source>
</evidence>
<evidence type="ECO:0000256" key="4">
    <source>
        <dbReference type="ARBA" id="ARBA00022839"/>
    </source>
</evidence>
<dbReference type="InterPro" id="IPR003753">
    <property type="entry name" value="Exonuc_VII_L"/>
</dbReference>
<name>A0A2I1IM48_9ACTO</name>
<evidence type="ECO:0000256" key="1">
    <source>
        <dbReference type="ARBA" id="ARBA00022490"/>
    </source>
</evidence>
<evidence type="ECO:0000259" key="7">
    <source>
        <dbReference type="Pfam" id="PF02601"/>
    </source>
</evidence>
<reference evidence="9 10" key="1">
    <citation type="submission" date="2017-12" db="EMBL/GenBank/DDBJ databases">
        <title>Phylogenetic diversity of female urinary microbiome.</title>
        <authorList>
            <person name="Thomas-White K."/>
            <person name="Wolfe A.J."/>
        </authorList>
    </citation>
    <scope>NUCLEOTIDE SEQUENCE [LARGE SCALE GENOMIC DNA]</scope>
    <source>
        <strain evidence="9 10">UMB0402</strain>
    </source>
</reference>
<protein>
    <recommendedName>
        <fullName evidence="5">Exodeoxyribonuclease 7 large subunit</fullName>
        <ecNumber evidence="5">3.1.11.6</ecNumber>
    </recommendedName>
    <alternativeName>
        <fullName evidence="5">Exodeoxyribonuclease VII large subunit</fullName>
        <shortName evidence="5">Exonuclease VII large subunit</shortName>
    </alternativeName>
</protein>
<keyword evidence="1 5" id="KW-0963">Cytoplasm</keyword>
<dbReference type="CDD" id="cd04489">
    <property type="entry name" value="ExoVII_LU_OBF"/>
    <property type="match status" value="1"/>
</dbReference>
<comment type="caution">
    <text evidence="9">The sequence shown here is derived from an EMBL/GenBank/DDBJ whole genome shotgun (WGS) entry which is preliminary data.</text>
</comment>
<comment type="subcellular location">
    <subcellularLocation>
        <location evidence="5 6">Cytoplasm</location>
    </subcellularLocation>
</comment>
<sequence length="421" mass="45472">MNTSNLAPRASLTTRENPWPLALLSANIKKYVDRMSALWVEGQVVEYKRRPGTRMAFFTIRDLNQNVSMTVKAFAGVVDKAGPGFDEGARVVVNAKPDYYEVNGSLSLFAHEIHTSGLGDLLARIEMLRKALAAEGLFSTERKKPLPFLPQVVGLICGRNAKAKHDVVVNAQARWPSTRFEIREVAVQGERCVGEVSAALAELDSNPAVQVIVIARGGGSVEDLLPFSEESLVRAAAAARTPIVSAIGHETDAPLLDLVSDYRASTPTDAARKVVPDVAEQEVLVADIRARLSYLLGQRLDAELTGLANLRARPVMARPSAMFDVEAERLAGARERLRLRTRSLVELAEGQIQSAAQALRALSPQSILERGFTVLRTPSGQVITSAKQVSKGDLIEGLLAKGRMVAQVVGATPGKEGNENE</sequence>
<keyword evidence="3 5" id="KW-0378">Hydrolase</keyword>
<evidence type="ECO:0000313" key="9">
    <source>
        <dbReference type="EMBL" id="PKY72204.1"/>
    </source>
</evidence>
<evidence type="ECO:0000256" key="5">
    <source>
        <dbReference type="HAMAP-Rule" id="MF_00378"/>
    </source>
</evidence>
<dbReference type="Pfam" id="PF13742">
    <property type="entry name" value="tRNA_anti_2"/>
    <property type="match status" value="1"/>
</dbReference>
<comment type="subunit">
    <text evidence="5">Heterooligomer composed of large and small subunits.</text>
</comment>
<dbReference type="STRING" id="33007.HMPREF3198_00517"/>
<feature type="domain" description="Exonuclease VII large subunit C-terminal" evidence="7">
    <location>
        <begin position="137"/>
        <end position="342"/>
    </location>
</feature>
<keyword evidence="10" id="KW-1185">Reference proteome</keyword>
<dbReference type="InterPro" id="IPR020579">
    <property type="entry name" value="Exonuc_VII_lsu_C"/>
</dbReference>
<dbReference type="AlphaFoldDB" id="A0A2I1IM48"/>
<evidence type="ECO:0000256" key="6">
    <source>
        <dbReference type="RuleBase" id="RU004355"/>
    </source>
</evidence>
<dbReference type="Pfam" id="PF02601">
    <property type="entry name" value="Exonuc_VII_L"/>
    <property type="match status" value="1"/>
</dbReference>
<dbReference type="EMBL" id="PKKO01000004">
    <property type="protein sequence ID" value="PKY72204.1"/>
    <property type="molecule type" value="Genomic_DNA"/>
</dbReference>
<dbReference type="HAMAP" id="MF_00378">
    <property type="entry name" value="Exonuc_7_L"/>
    <property type="match status" value="1"/>
</dbReference>
<accession>A0A2I1IM48</accession>
<dbReference type="GO" id="GO:0009318">
    <property type="term" value="C:exodeoxyribonuclease VII complex"/>
    <property type="evidence" value="ECO:0007669"/>
    <property type="project" value="UniProtKB-UniRule"/>
</dbReference>
<comment type="similarity">
    <text evidence="5 6">Belongs to the XseA family.</text>
</comment>
<dbReference type="InterPro" id="IPR025824">
    <property type="entry name" value="OB-fold_nuc-bd_dom"/>
</dbReference>
<dbReference type="PANTHER" id="PTHR30008:SF0">
    <property type="entry name" value="EXODEOXYRIBONUCLEASE 7 LARGE SUBUNIT"/>
    <property type="match status" value="1"/>
</dbReference>
<dbReference type="EC" id="3.1.11.6" evidence="5"/>
<keyword evidence="2 5" id="KW-0540">Nuclease</keyword>
<dbReference type="RefSeq" id="WP_024331280.1">
    <property type="nucleotide sequence ID" value="NZ_JASOXK010000003.1"/>
</dbReference>
<dbReference type="GO" id="GO:0003676">
    <property type="term" value="F:nucleic acid binding"/>
    <property type="evidence" value="ECO:0007669"/>
    <property type="project" value="InterPro"/>
</dbReference>
<comment type="catalytic activity">
    <reaction evidence="5 6">
        <text>Exonucleolytic cleavage in either 5'- to 3'- or 3'- to 5'-direction to yield nucleoside 5'-phosphates.</text>
        <dbReference type="EC" id="3.1.11.6"/>
    </reaction>
</comment>
<feature type="domain" description="OB-fold nucleic acid binding" evidence="8">
    <location>
        <begin position="23"/>
        <end position="113"/>
    </location>
</feature>
<dbReference type="GO" id="GO:0005737">
    <property type="term" value="C:cytoplasm"/>
    <property type="evidence" value="ECO:0007669"/>
    <property type="project" value="UniProtKB-SubCell"/>
</dbReference>
<evidence type="ECO:0000256" key="2">
    <source>
        <dbReference type="ARBA" id="ARBA00022722"/>
    </source>
</evidence>
<evidence type="ECO:0000313" key="10">
    <source>
        <dbReference type="Proteomes" id="UP000235122"/>
    </source>
</evidence>
<keyword evidence="4 5" id="KW-0269">Exonuclease</keyword>
<comment type="function">
    <text evidence="5">Bidirectionally degrades single-stranded DNA into large acid-insoluble oligonucleotides, which are then degraded further into small acid-soluble oligonucleotides.</text>
</comment>
<organism evidence="9 10">
    <name type="scientific">Winkia neuii</name>
    <dbReference type="NCBI Taxonomy" id="33007"/>
    <lineage>
        <taxon>Bacteria</taxon>
        <taxon>Bacillati</taxon>
        <taxon>Actinomycetota</taxon>
        <taxon>Actinomycetes</taxon>
        <taxon>Actinomycetales</taxon>
        <taxon>Actinomycetaceae</taxon>
        <taxon>Winkia</taxon>
    </lineage>
</organism>
<evidence type="ECO:0000256" key="3">
    <source>
        <dbReference type="ARBA" id="ARBA00022801"/>
    </source>
</evidence>
<dbReference type="Proteomes" id="UP000235122">
    <property type="component" value="Unassembled WGS sequence"/>
</dbReference>
<gene>
    <name evidence="5" type="primary">xseA</name>
    <name evidence="9" type="ORF">CYJ19_07755</name>
</gene>
<dbReference type="PANTHER" id="PTHR30008">
    <property type="entry name" value="EXODEOXYRIBONUCLEASE 7 LARGE SUBUNIT"/>
    <property type="match status" value="1"/>
</dbReference>
<proteinExistence type="inferred from homology"/>